<evidence type="ECO:0000313" key="3">
    <source>
        <dbReference type="Proteomes" id="UP000230706"/>
    </source>
</evidence>
<sequence length="73" mass="8263">MSFGVLFNYAEIPYLEVVRKGLKVMAEKKPKPLPRDTSRFRNFAPDGGQPSIQANPDKTLGYISTLELIYESK</sequence>
<proteinExistence type="predicted"/>
<gene>
    <name evidence="2" type="ORF">COU13_01255</name>
</gene>
<evidence type="ECO:0000256" key="1">
    <source>
        <dbReference type="SAM" id="MobiDB-lite"/>
    </source>
</evidence>
<dbReference type="EMBL" id="PFBF01000027">
    <property type="protein sequence ID" value="PIR86386.1"/>
    <property type="molecule type" value="Genomic_DNA"/>
</dbReference>
<feature type="compositionally biased region" description="Basic and acidic residues" evidence="1">
    <location>
        <begin position="30"/>
        <end position="39"/>
    </location>
</feature>
<organism evidence="2 3">
    <name type="scientific">Candidatus Kaiserbacteria bacterium CG10_big_fil_rev_8_21_14_0_10_43_70</name>
    <dbReference type="NCBI Taxonomy" id="1974605"/>
    <lineage>
        <taxon>Bacteria</taxon>
        <taxon>Candidatus Kaiseribacteriota</taxon>
    </lineage>
</organism>
<comment type="caution">
    <text evidence="2">The sequence shown here is derived from an EMBL/GenBank/DDBJ whole genome shotgun (WGS) entry which is preliminary data.</text>
</comment>
<dbReference type="AlphaFoldDB" id="A0A2H0UL40"/>
<protein>
    <submittedName>
        <fullName evidence="2">Uncharacterized protein</fullName>
    </submittedName>
</protein>
<evidence type="ECO:0000313" key="2">
    <source>
        <dbReference type="EMBL" id="PIR86386.1"/>
    </source>
</evidence>
<dbReference type="Proteomes" id="UP000230706">
    <property type="component" value="Unassembled WGS sequence"/>
</dbReference>
<reference evidence="3" key="1">
    <citation type="submission" date="2017-09" db="EMBL/GenBank/DDBJ databases">
        <title>Depth-based differentiation of microbial function through sediment-hosted aquifers and enrichment of novel symbionts in the deep terrestrial subsurface.</title>
        <authorList>
            <person name="Probst A.J."/>
            <person name="Ladd B."/>
            <person name="Jarett J.K."/>
            <person name="Geller-Mcgrath D.E."/>
            <person name="Sieber C.M.K."/>
            <person name="Emerson J.B."/>
            <person name="Anantharaman K."/>
            <person name="Thomas B.C."/>
            <person name="Malmstrom R."/>
            <person name="Stieglmeier M."/>
            <person name="Klingl A."/>
            <person name="Woyke T."/>
            <person name="Ryan C.M."/>
            <person name="Banfield J.F."/>
        </authorList>
    </citation>
    <scope>NUCLEOTIDE SEQUENCE [LARGE SCALE GENOMIC DNA]</scope>
</reference>
<name>A0A2H0UL40_9BACT</name>
<feature type="region of interest" description="Disordered" evidence="1">
    <location>
        <begin position="30"/>
        <end position="55"/>
    </location>
</feature>
<accession>A0A2H0UL40</accession>